<evidence type="ECO:0000313" key="10">
    <source>
        <dbReference type="EMBL" id="MBN7773319.1"/>
    </source>
</evidence>
<comment type="similarity">
    <text evidence="6">Belongs to the ABC-4 integral membrane protein family.</text>
</comment>
<feature type="domain" description="MacB-like periplasmic core" evidence="9">
    <location>
        <begin position="21"/>
        <end position="242"/>
    </location>
</feature>
<name>A0A939D899_CLOAM</name>
<evidence type="ECO:0000256" key="7">
    <source>
        <dbReference type="SAM" id="Phobius"/>
    </source>
</evidence>
<evidence type="ECO:0000256" key="3">
    <source>
        <dbReference type="ARBA" id="ARBA00022692"/>
    </source>
</evidence>
<dbReference type="Proteomes" id="UP000664545">
    <property type="component" value="Unassembled WGS sequence"/>
</dbReference>
<evidence type="ECO:0000256" key="6">
    <source>
        <dbReference type="ARBA" id="ARBA00038076"/>
    </source>
</evidence>
<dbReference type="Pfam" id="PF12704">
    <property type="entry name" value="MacB_PCD"/>
    <property type="match status" value="1"/>
</dbReference>
<dbReference type="InterPro" id="IPR050250">
    <property type="entry name" value="Macrolide_Exporter_MacB"/>
</dbReference>
<protein>
    <submittedName>
        <fullName evidence="10">ABC transporter permease</fullName>
    </submittedName>
</protein>
<dbReference type="PANTHER" id="PTHR30572:SF4">
    <property type="entry name" value="ABC TRANSPORTER PERMEASE YTRF"/>
    <property type="match status" value="1"/>
</dbReference>
<evidence type="ECO:0000256" key="5">
    <source>
        <dbReference type="ARBA" id="ARBA00023136"/>
    </source>
</evidence>
<feature type="domain" description="ABC3 transporter permease C-terminal" evidence="8">
    <location>
        <begin position="283"/>
        <end position="396"/>
    </location>
</feature>
<keyword evidence="4 7" id="KW-1133">Transmembrane helix</keyword>
<dbReference type="Pfam" id="PF02687">
    <property type="entry name" value="FtsX"/>
    <property type="match status" value="1"/>
</dbReference>
<gene>
    <name evidence="10" type="ORF">JYB65_08095</name>
</gene>
<dbReference type="GO" id="GO:0005886">
    <property type="term" value="C:plasma membrane"/>
    <property type="evidence" value="ECO:0007669"/>
    <property type="project" value="UniProtKB-SubCell"/>
</dbReference>
<evidence type="ECO:0000259" key="9">
    <source>
        <dbReference type="Pfam" id="PF12704"/>
    </source>
</evidence>
<sequence>MLLIENIKLALSAIRVNKMRSFLTMLGIIIGISSVIAITSIGDSAKGAVSKEFEGFSSYVYLMINWQMTDGGINESDLFTTDDLEALKERFPEDIRYAVPTSSANSETKIGRLKAKLNISGVGANYNNFNTSINLLYGRFVNKTDVDGRRDSIIIDVEAARYLFNKENVVGETLPVTVLGENKDLTVVGVYEVKKSIFSQLNNSGSYTCYAPYSTLMHPGEGSSYIEIYANENKNQDEQAKAFANYMVKIKDKQPEFYTAESAQSQLSSINQVLGILSLAIGAIAAISLLVGGIGIMNIMLVSVTERTREIGIRKSLGARTNDILTQFLIEAMILSVIGGIIGTGLGIGIATIGMTVAGIDIVINPIVILMAVSFSACVGIFFGIFPARKAAKLDPIEALRFE</sequence>
<evidence type="ECO:0000313" key="11">
    <source>
        <dbReference type="Proteomes" id="UP000664545"/>
    </source>
</evidence>
<dbReference type="EMBL" id="JAFJZZ010000002">
    <property type="protein sequence ID" value="MBN7773319.1"/>
    <property type="molecule type" value="Genomic_DNA"/>
</dbReference>
<dbReference type="InterPro" id="IPR025857">
    <property type="entry name" value="MacB_PCD"/>
</dbReference>
<evidence type="ECO:0000256" key="2">
    <source>
        <dbReference type="ARBA" id="ARBA00022475"/>
    </source>
</evidence>
<proteinExistence type="inferred from homology"/>
<organism evidence="10 11">
    <name type="scientific">Clostridium aminobutyricum</name>
    <dbReference type="NCBI Taxonomy" id="33953"/>
    <lineage>
        <taxon>Bacteria</taxon>
        <taxon>Bacillati</taxon>
        <taxon>Bacillota</taxon>
        <taxon>Clostridia</taxon>
        <taxon>Eubacteriales</taxon>
        <taxon>Clostridiaceae</taxon>
        <taxon>Clostridium</taxon>
    </lineage>
</organism>
<dbReference type="AlphaFoldDB" id="A0A939D899"/>
<keyword evidence="3 7" id="KW-0812">Transmembrane</keyword>
<reference evidence="10" key="1">
    <citation type="submission" date="2021-02" db="EMBL/GenBank/DDBJ databases">
        <title>Abyssanaerobacter marinus gen.nov., sp., nov, anaerobic bacterium isolated from the Onnuri vent field of Indian Ocean and suggestion of Mogibacteriaceae fam. nov., and proposal of reclassification of ambiguous this family's genus member.</title>
        <authorList>
            <person name="Kim Y.J."/>
            <person name="Yang J.-A."/>
        </authorList>
    </citation>
    <scope>NUCLEOTIDE SEQUENCE</scope>
    <source>
        <strain evidence="10">DSM 2634</strain>
    </source>
</reference>
<accession>A0A939D899</accession>
<feature type="transmembrane region" description="Helical" evidence="7">
    <location>
        <begin position="273"/>
        <end position="303"/>
    </location>
</feature>
<feature type="transmembrane region" description="Helical" evidence="7">
    <location>
        <begin position="21"/>
        <end position="42"/>
    </location>
</feature>
<keyword evidence="11" id="KW-1185">Reference proteome</keyword>
<evidence type="ECO:0000259" key="8">
    <source>
        <dbReference type="Pfam" id="PF02687"/>
    </source>
</evidence>
<keyword evidence="5 7" id="KW-0472">Membrane</keyword>
<comment type="caution">
    <text evidence="10">The sequence shown here is derived from an EMBL/GenBank/DDBJ whole genome shotgun (WGS) entry which is preliminary data.</text>
</comment>
<feature type="transmembrane region" description="Helical" evidence="7">
    <location>
        <begin position="362"/>
        <end position="386"/>
    </location>
</feature>
<evidence type="ECO:0000256" key="1">
    <source>
        <dbReference type="ARBA" id="ARBA00004651"/>
    </source>
</evidence>
<dbReference type="RefSeq" id="WP_206582140.1">
    <property type="nucleotide sequence ID" value="NZ_JAFJZZ010000002.1"/>
</dbReference>
<feature type="transmembrane region" description="Helical" evidence="7">
    <location>
        <begin position="324"/>
        <end position="350"/>
    </location>
</feature>
<dbReference type="PANTHER" id="PTHR30572">
    <property type="entry name" value="MEMBRANE COMPONENT OF TRANSPORTER-RELATED"/>
    <property type="match status" value="1"/>
</dbReference>
<comment type="subcellular location">
    <subcellularLocation>
        <location evidence="1">Cell membrane</location>
        <topology evidence="1">Multi-pass membrane protein</topology>
    </subcellularLocation>
</comment>
<keyword evidence="2" id="KW-1003">Cell membrane</keyword>
<evidence type="ECO:0000256" key="4">
    <source>
        <dbReference type="ARBA" id="ARBA00022989"/>
    </source>
</evidence>
<dbReference type="GO" id="GO:0022857">
    <property type="term" value="F:transmembrane transporter activity"/>
    <property type="evidence" value="ECO:0007669"/>
    <property type="project" value="TreeGrafter"/>
</dbReference>
<dbReference type="InterPro" id="IPR003838">
    <property type="entry name" value="ABC3_permease_C"/>
</dbReference>